<keyword evidence="2" id="KW-1185">Reference proteome</keyword>
<dbReference type="Proteomes" id="UP000060787">
    <property type="component" value="Chromosome"/>
</dbReference>
<dbReference type="AlphaFoldDB" id="A0A0S2F6U2"/>
<protein>
    <submittedName>
        <fullName evidence="1">Uncharacterized protein</fullName>
    </submittedName>
</protein>
<name>A0A0S2F6U2_LYSAN</name>
<reference evidence="1 2" key="1">
    <citation type="journal article" date="2015" name="BMC Genomics">
        <title>Comparative genomics and metabolic profiling of the genus Lysobacter.</title>
        <authorList>
            <person name="de Bruijn I."/>
            <person name="Cheng X."/>
            <person name="de Jager V."/>
            <person name="Exposito R.G."/>
            <person name="Watrous J."/>
            <person name="Patel N."/>
            <person name="Postma J."/>
            <person name="Dorrestein P.C."/>
            <person name="Kobayashi D."/>
            <person name="Raaijmakers J.M."/>
        </authorList>
    </citation>
    <scope>NUCLEOTIDE SEQUENCE [LARGE SCALE GENOMIC DNA]</scope>
    <source>
        <strain evidence="1 2">76</strain>
    </source>
</reference>
<proteinExistence type="predicted"/>
<gene>
    <name evidence="1" type="ORF">LA76x_1093</name>
</gene>
<evidence type="ECO:0000313" key="2">
    <source>
        <dbReference type="Proteomes" id="UP000060787"/>
    </source>
</evidence>
<dbReference type="PATRIC" id="fig|84531.8.peg.1118"/>
<dbReference type="KEGG" id="lab:LA76x_1093"/>
<organism evidence="1 2">
    <name type="scientific">Lysobacter antibioticus</name>
    <dbReference type="NCBI Taxonomy" id="84531"/>
    <lineage>
        <taxon>Bacteria</taxon>
        <taxon>Pseudomonadati</taxon>
        <taxon>Pseudomonadota</taxon>
        <taxon>Gammaproteobacteria</taxon>
        <taxon>Lysobacterales</taxon>
        <taxon>Lysobacteraceae</taxon>
        <taxon>Lysobacter</taxon>
    </lineage>
</organism>
<accession>A0A0S2F6U2</accession>
<sequence length="61" mass="6667">MNSDSLQRRAPVDRAVVIRCSSRLRSWLACDESRLAQSMAGIRGCRCNSLREGSAQSALGL</sequence>
<evidence type="ECO:0000313" key="1">
    <source>
        <dbReference type="EMBL" id="ALN79252.1"/>
    </source>
</evidence>
<dbReference type="EMBL" id="CP011129">
    <property type="protein sequence ID" value="ALN79252.1"/>
    <property type="molecule type" value="Genomic_DNA"/>
</dbReference>